<evidence type="ECO:0000256" key="1">
    <source>
        <dbReference type="SAM" id="MobiDB-lite"/>
    </source>
</evidence>
<reference evidence="3" key="1">
    <citation type="submission" date="2020-12" db="UniProtKB">
        <authorList>
            <consortium name="WormBaseParasite"/>
        </authorList>
    </citation>
    <scope>IDENTIFICATION</scope>
    <source>
        <strain evidence="3">MHco3</strain>
    </source>
</reference>
<dbReference type="OrthoDB" id="10554732at2759"/>
<dbReference type="Proteomes" id="UP000025227">
    <property type="component" value="Unplaced"/>
</dbReference>
<accession>A0A7I5E912</accession>
<feature type="region of interest" description="Disordered" evidence="1">
    <location>
        <begin position="1"/>
        <end position="29"/>
    </location>
</feature>
<evidence type="ECO:0000313" key="2">
    <source>
        <dbReference type="Proteomes" id="UP000025227"/>
    </source>
</evidence>
<organism evidence="2 3">
    <name type="scientific">Haemonchus contortus</name>
    <name type="common">Barber pole worm</name>
    <dbReference type="NCBI Taxonomy" id="6289"/>
    <lineage>
        <taxon>Eukaryota</taxon>
        <taxon>Metazoa</taxon>
        <taxon>Ecdysozoa</taxon>
        <taxon>Nematoda</taxon>
        <taxon>Chromadorea</taxon>
        <taxon>Rhabditida</taxon>
        <taxon>Rhabditina</taxon>
        <taxon>Rhabditomorpha</taxon>
        <taxon>Strongyloidea</taxon>
        <taxon>Trichostrongylidae</taxon>
        <taxon>Haemonchus</taxon>
    </lineage>
</organism>
<protein>
    <submittedName>
        <fullName evidence="3">Uncharacterized protein</fullName>
    </submittedName>
</protein>
<evidence type="ECO:0000313" key="3">
    <source>
        <dbReference type="WBParaSite" id="HCON_00076350-00001"/>
    </source>
</evidence>
<dbReference type="WBParaSite" id="HCON_00076350-00001">
    <property type="protein sequence ID" value="HCON_00076350-00001"/>
    <property type="gene ID" value="HCON_00076350"/>
</dbReference>
<keyword evidence="2" id="KW-1185">Reference proteome</keyword>
<proteinExistence type="predicted"/>
<dbReference type="AlphaFoldDB" id="A0A7I5E912"/>
<feature type="compositionally biased region" description="Basic and acidic residues" evidence="1">
    <location>
        <begin position="1"/>
        <end position="11"/>
    </location>
</feature>
<sequence>MNRYSPVERPDLLPFSTTSRRKLSKKTNDNITKELERLRGKLKEDSDSRFKTTREKSARTSLTFKRNPNVMLTNGARLEEREKHSKYQAGKTRIGEDWELYNIEGKLEESEQLMETGCF</sequence>
<name>A0A7I5E912_HAECO</name>